<dbReference type="SUPFAM" id="SSF56112">
    <property type="entry name" value="Protein kinase-like (PK-like)"/>
    <property type="match status" value="1"/>
</dbReference>
<evidence type="ECO:0000313" key="2">
    <source>
        <dbReference type="EMBL" id="ERF68553.1"/>
    </source>
</evidence>
<dbReference type="InterPro" id="IPR000719">
    <property type="entry name" value="Prot_kinase_dom"/>
</dbReference>
<dbReference type="Gene3D" id="1.10.510.10">
    <property type="entry name" value="Transferase(Phosphotransferase) domain 1"/>
    <property type="match status" value="1"/>
</dbReference>
<dbReference type="OMA" id="INPCNIM"/>
<dbReference type="EMBL" id="KE721515">
    <property type="protein sequence ID" value="ERF68553.1"/>
    <property type="molecule type" value="Genomic_DNA"/>
</dbReference>
<accession>U1G987</accession>
<dbReference type="GO" id="GO:0005524">
    <property type="term" value="F:ATP binding"/>
    <property type="evidence" value="ECO:0007669"/>
    <property type="project" value="InterPro"/>
</dbReference>
<dbReference type="GeneID" id="19239606"/>
<evidence type="ECO:0000313" key="3">
    <source>
        <dbReference type="Proteomes" id="UP000019373"/>
    </source>
</evidence>
<dbReference type="Proteomes" id="UP000019373">
    <property type="component" value="Unassembled WGS sequence"/>
</dbReference>
<dbReference type="InterPro" id="IPR011009">
    <property type="entry name" value="Kinase-like_dom_sf"/>
</dbReference>
<evidence type="ECO:0000259" key="1">
    <source>
        <dbReference type="PROSITE" id="PS50011"/>
    </source>
</evidence>
<sequence>MSTSSKPVILRRSEEFKKTCGISRYRRCVLIYQLDNAIYYALSKVRYRSDAEVKLEDLYDVVMIEVPHYRPEFPSHFTQASNPLLAGWYIKEPTLVRFDPSEPAWIGERVLFEARANEVLITHPHRNIAKYHGCRVQNGLITGICYDKYHESLMQRVNPGSHSKGRLHLNKTKPLNVNLMLESVRNGLAHLHSLGFAHNNINPSNIMFFNEDSDEAVIIGLGSCRAIGSPLNDYLVRMEGWYDKKADTSLPSNDLDALDEIAEWLSDKPEKNFQLAG</sequence>
<gene>
    <name evidence="2" type="ORF">EPUS_04651</name>
</gene>
<name>U1G987_ENDPU</name>
<feature type="domain" description="Protein kinase" evidence="1">
    <location>
        <begin position="14"/>
        <end position="277"/>
    </location>
</feature>
<dbReference type="GO" id="GO:0004672">
    <property type="term" value="F:protein kinase activity"/>
    <property type="evidence" value="ECO:0007669"/>
    <property type="project" value="InterPro"/>
</dbReference>
<reference evidence="3" key="1">
    <citation type="journal article" date="2014" name="BMC Genomics">
        <title>Genome characteristics reveal the impact of lichenization on lichen-forming fungus Endocarpon pusillum Hedwig (Verrucariales, Ascomycota).</title>
        <authorList>
            <person name="Wang Y.-Y."/>
            <person name="Liu B."/>
            <person name="Zhang X.-Y."/>
            <person name="Zhou Q.-M."/>
            <person name="Zhang T."/>
            <person name="Li H."/>
            <person name="Yu Y.-F."/>
            <person name="Zhang X.-L."/>
            <person name="Hao X.-Y."/>
            <person name="Wang M."/>
            <person name="Wang L."/>
            <person name="Wei J.-C."/>
        </authorList>
    </citation>
    <scope>NUCLEOTIDE SEQUENCE [LARGE SCALE GENOMIC DNA]</scope>
    <source>
        <strain evidence="3">Z07020 / HMAS-L-300199</strain>
    </source>
</reference>
<dbReference type="AlphaFoldDB" id="U1G987"/>
<dbReference type="PROSITE" id="PS50011">
    <property type="entry name" value="PROTEIN_KINASE_DOM"/>
    <property type="match status" value="1"/>
</dbReference>
<dbReference type="HOGENOM" id="CLU_062257_0_0_1"/>
<proteinExistence type="predicted"/>
<dbReference type="eggNOG" id="ENOG502RZ04">
    <property type="taxonomic scope" value="Eukaryota"/>
</dbReference>
<protein>
    <recommendedName>
        <fullName evidence="1">Protein kinase domain-containing protein</fullName>
    </recommendedName>
</protein>
<dbReference type="RefSeq" id="XP_007805779.1">
    <property type="nucleotide sequence ID" value="XM_007807588.1"/>
</dbReference>
<keyword evidence="3" id="KW-1185">Reference proteome</keyword>
<organism evidence="2 3">
    <name type="scientific">Endocarpon pusillum (strain Z07020 / HMAS-L-300199)</name>
    <name type="common">Lichen-forming fungus</name>
    <dbReference type="NCBI Taxonomy" id="1263415"/>
    <lineage>
        <taxon>Eukaryota</taxon>
        <taxon>Fungi</taxon>
        <taxon>Dikarya</taxon>
        <taxon>Ascomycota</taxon>
        <taxon>Pezizomycotina</taxon>
        <taxon>Eurotiomycetes</taxon>
        <taxon>Chaetothyriomycetidae</taxon>
        <taxon>Verrucariales</taxon>
        <taxon>Verrucariaceae</taxon>
        <taxon>Endocarpon</taxon>
    </lineage>
</organism>
<dbReference type="OrthoDB" id="4062651at2759"/>